<reference evidence="3" key="2">
    <citation type="journal article" date="2008" name="Nucleic Acids Res.">
        <title>The rice annotation project database (RAP-DB): 2008 update.</title>
        <authorList>
            <consortium name="The rice annotation project (RAP)"/>
        </authorList>
    </citation>
    <scope>GENOME REANNOTATION</scope>
    <source>
        <strain evidence="3">cv. Nipponbare</strain>
    </source>
</reference>
<proteinExistence type="predicted"/>
<dbReference type="EMBL" id="AP004070">
    <property type="protein sequence ID" value="BAD27707.1"/>
    <property type="molecule type" value="Genomic_DNA"/>
</dbReference>
<sequence>MAVGGKHRWVARREWFLHSCRIEGQWVERSAGAWKFGWLRGGGVLGVSSMTRAARDKEDGRGPHCCPAWEGGEGEEEEAS</sequence>
<evidence type="ECO:0000313" key="2">
    <source>
        <dbReference type="EMBL" id="BAD27707.1"/>
    </source>
</evidence>
<evidence type="ECO:0000256" key="1">
    <source>
        <dbReference type="SAM" id="MobiDB-lite"/>
    </source>
</evidence>
<gene>
    <name evidence="2" type="primary">OJ1705_E12.18</name>
</gene>
<feature type="region of interest" description="Disordered" evidence="1">
    <location>
        <begin position="53"/>
        <end position="80"/>
    </location>
</feature>
<name>Q6EUG2_ORYSJ</name>
<evidence type="ECO:0000313" key="3">
    <source>
        <dbReference type="Proteomes" id="UP000000763"/>
    </source>
</evidence>
<feature type="compositionally biased region" description="Basic and acidic residues" evidence="1">
    <location>
        <begin position="53"/>
        <end position="62"/>
    </location>
</feature>
<dbReference type="Proteomes" id="UP000000763">
    <property type="component" value="Chromosome 2"/>
</dbReference>
<organism evidence="2 3">
    <name type="scientific">Oryza sativa subsp. japonica</name>
    <name type="common">Rice</name>
    <dbReference type="NCBI Taxonomy" id="39947"/>
    <lineage>
        <taxon>Eukaryota</taxon>
        <taxon>Viridiplantae</taxon>
        <taxon>Streptophyta</taxon>
        <taxon>Embryophyta</taxon>
        <taxon>Tracheophyta</taxon>
        <taxon>Spermatophyta</taxon>
        <taxon>Magnoliopsida</taxon>
        <taxon>Liliopsida</taxon>
        <taxon>Poales</taxon>
        <taxon>Poaceae</taxon>
        <taxon>BOP clade</taxon>
        <taxon>Oryzoideae</taxon>
        <taxon>Oryzeae</taxon>
        <taxon>Oryzinae</taxon>
        <taxon>Oryza</taxon>
        <taxon>Oryza sativa</taxon>
    </lineage>
</organism>
<dbReference type="AlphaFoldDB" id="Q6EUG2"/>
<reference evidence="3" key="1">
    <citation type="journal article" date="2005" name="Nature">
        <title>The map-based sequence of the rice genome.</title>
        <authorList>
            <consortium name="International rice genome sequencing project (IRGSP)"/>
            <person name="Matsumoto T."/>
            <person name="Wu J."/>
            <person name="Kanamori H."/>
            <person name="Katayose Y."/>
            <person name="Fujisawa M."/>
            <person name="Namiki N."/>
            <person name="Mizuno H."/>
            <person name="Yamamoto K."/>
            <person name="Antonio B.A."/>
            <person name="Baba T."/>
            <person name="Sakata K."/>
            <person name="Nagamura Y."/>
            <person name="Aoki H."/>
            <person name="Arikawa K."/>
            <person name="Arita K."/>
            <person name="Bito T."/>
            <person name="Chiden Y."/>
            <person name="Fujitsuka N."/>
            <person name="Fukunaka R."/>
            <person name="Hamada M."/>
            <person name="Harada C."/>
            <person name="Hayashi A."/>
            <person name="Hijishita S."/>
            <person name="Honda M."/>
            <person name="Hosokawa S."/>
            <person name="Ichikawa Y."/>
            <person name="Idonuma A."/>
            <person name="Iijima M."/>
            <person name="Ikeda M."/>
            <person name="Ikeno M."/>
            <person name="Ito K."/>
            <person name="Ito S."/>
            <person name="Ito T."/>
            <person name="Ito Y."/>
            <person name="Ito Y."/>
            <person name="Iwabuchi A."/>
            <person name="Kamiya K."/>
            <person name="Karasawa W."/>
            <person name="Kurita K."/>
            <person name="Katagiri S."/>
            <person name="Kikuta A."/>
            <person name="Kobayashi H."/>
            <person name="Kobayashi N."/>
            <person name="Machita K."/>
            <person name="Maehara T."/>
            <person name="Masukawa M."/>
            <person name="Mizubayashi T."/>
            <person name="Mukai Y."/>
            <person name="Nagasaki H."/>
            <person name="Nagata Y."/>
            <person name="Naito S."/>
            <person name="Nakashima M."/>
            <person name="Nakama Y."/>
            <person name="Nakamichi Y."/>
            <person name="Nakamura M."/>
            <person name="Meguro A."/>
            <person name="Negishi M."/>
            <person name="Ohta I."/>
            <person name="Ohta T."/>
            <person name="Okamoto M."/>
            <person name="Ono N."/>
            <person name="Saji S."/>
            <person name="Sakaguchi M."/>
            <person name="Sakai K."/>
            <person name="Shibata M."/>
            <person name="Shimokawa T."/>
            <person name="Song J."/>
            <person name="Takazaki Y."/>
            <person name="Terasawa K."/>
            <person name="Tsugane M."/>
            <person name="Tsuji K."/>
            <person name="Ueda S."/>
            <person name="Waki K."/>
            <person name="Yamagata H."/>
            <person name="Yamamoto M."/>
            <person name="Yamamoto S."/>
            <person name="Yamane H."/>
            <person name="Yoshiki S."/>
            <person name="Yoshihara R."/>
            <person name="Yukawa K."/>
            <person name="Zhong H."/>
            <person name="Yano M."/>
            <person name="Yuan Q."/>
            <person name="Ouyang S."/>
            <person name="Liu J."/>
            <person name="Jones K.M."/>
            <person name="Gansberger K."/>
            <person name="Moffat K."/>
            <person name="Hill J."/>
            <person name="Bera J."/>
            <person name="Fadrosh D."/>
            <person name="Jin S."/>
            <person name="Johri S."/>
            <person name="Kim M."/>
            <person name="Overton L."/>
            <person name="Reardon M."/>
            <person name="Tsitrin T."/>
            <person name="Vuong H."/>
            <person name="Weaver B."/>
            <person name="Ciecko A."/>
            <person name="Tallon L."/>
            <person name="Jackson J."/>
            <person name="Pai G."/>
            <person name="Aken S.V."/>
            <person name="Utterback T."/>
            <person name="Reidmuller S."/>
            <person name="Feldblyum T."/>
            <person name="Hsiao J."/>
            <person name="Zismann V."/>
            <person name="Iobst S."/>
            <person name="de Vazeille A.R."/>
            <person name="Buell C.R."/>
            <person name="Ying K."/>
            <person name="Li Y."/>
            <person name="Lu T."/>
            <person name="Huang Y."/>
            <person name="Zhao Q."/>
            <person name="Feng Q."/>
            <person name="Zhang L."/>
            <person name="Zhu J."/>
            <person name="Weng Q."/>
            <person name="Mu J."/>
            <person name="Lu Y."/>
            <person name="Fan D."/>
            <person name="Liu Y."/>
            <person name="Guan J."/>
            <person name="Zhang Y."/>
            <person name="Yu S."/>
            <person name="Liu X."/>
            <person name="Zhang Y."/>
            <person name="Hong G."/>
            <person name="Han B."/>
            <person name="Choisne N."/>
            <person name="Demange N."/>
            <person name="Orjeda G."/>
            <person name="Samain S."/>
            <person name="Cattolico L."/>
            <person name="Pelletier E."/>
            <person name="Couloux A."/>
            <person name="Segurens B."/>
            <person name="Wincker P."/>
            <person name="D'Hont A."/>
            <person name="Scarpelli C."/>
            <person name="Weissenbach J."/>
            <person name="Salanoubat M."/>
            <person name="Quetier F."/>
            <person name="Yu Y."/>
            <person name="Kim H.R."/>
            <person name="Rambo T."/>
            <person name="Currie J."/>
            <person name="Collura K."/>
            <person name="Luo M."/>
            <person name="Yang T."/>
            <person name="Ammiraju J.S.S."/>
            <person name="Engler F."/>
            <person name="Soderlund C."/>
            <person name="Wing R.A."/>
            <person name="Palmer L.E."/>
            <person name="de la Bastide M."/>
            <person name="Spiegel L."/>
            <person name="Nascimento L."/>
            <person name="Zutavern T."/>
            <person name="O'Shaughnessy A."/>
            <person name="Dike S."/>
            <person name="Dedhia N."/>
            <person name="Preston R."/>
            <person name="Balija V."/>
            <person name="McCombie W.R."/>
            <person name="Chow T."/>
            <person name="Chen H."/>
            <person name="Chung M."/>
            <person name="Chen C."/>
            <person name="Shaw J."/>
            <person name="Wu H."/>
            <person name="Hsiao K."/>
            <person name="Chao Y."/>
            <person name="Chu M."/>
            <person name="Cheng C."/>
            <person name="Hour A."/>
            <person name="Lee P."/>
            <person name="Lin S."/>
            <person name="Lin Y."/>
            <person name="Liou J."/>
            <person name="Liu S."/>
            <person name="Hsing Y."/>
            <person name="Raghuvanshi S."/>
            <person name="Mohanty A."/>
            <person name="Bharti A.K."/>
            <person name="Gaur A."/>
            <person name="Gupta V."/>
            <person name="Kumar D."/>
            <person name="Ravi V."/>
            <person name="Vij S."/>
            <person name="Kapur A."/>
            <person name="Khurana P."/>
            <person name="Khurana P."/>
            <person name="Khurana J.P."/>
            <person name="Tyagi A.K."/>
            <person name="Gaikwad K."/>
            <person name="Singh A."/>
            <person name="Dalal V."/>
            <person name="Srivastava S."/>
            <person name="Dixit A."/>
            <person name="Pal A.K."/>
            <person name="Ghazi I.A."/>
            <person name="Yadav M."/>
            <person name="Pandit A."/>
            <person name="Bhargava A."/>
            <person name="Sureshbabu K."/>
            <person name="Batra K."/>
            <person name="Sharma T.R."/>
            <person name="Mohapatra T."/>
            <person name="Singh N.K."/>
            <person name="Messing J."/>
            <person name="Nelson A.B."/>
            <person name="Fuks G."/>
            <person name="Kavchok S."/>
            <person name="Keizer G."/>
            <person name="Linton E."/>
            <person name="Llaca V."/>
            <person name="Song R."/>
            <person name="Tanyolac B."/>
            <person name="Young S."/>
            <person name="Ho-Il K."/>
            <person name="Hahn J.H."/>
            <person name="Sangsakoo G."/>
            <person name="Vanavichit A."/>
            <person name="de Mattos Luiz.A.T."/>
            <person name="Zimmer P.D."/>
            <person name="Malone G."/>
            <person name="Dellagostin O."/>
            <person name="de Oliveira A.C."/>
            <person name="Bevan M."/>
            <person name="Bancroft I."/>
            <person name="Minx P."/>
            <person name="Cordum H."/>
            <person name="Wilson R."/>
            <person name="Cheng Z."/>
            <person name="Jin W."/>
            <person name="Jiang J."/>
            <person name="Leong S.A."/>
            <person name="Iwama H."/>
            <person name="Gojobori T."/>
            <person name="Itoh T."/>
            <person name="Niimura Y."/>
            <person name="Fujii Y."/>
            <person name="Habara T."/>
            <person name="Sakai H."/>
            <person name="Sato Y."/>
            <person name="Wilson G."/>
            <person name="Kumar K."/>
            <person name="McCouch S."/>
            <person name="Juretic N."/>
            <person name="Hoen D."/>
            <person name="Wright S."/>
            <person name="Bruskiewich R."/>
            <person name="Bureau T."/>
            <person name="Miyao A."/>
            <person name="Hirochika H."/>
            <person name="Nishikawa T."/>
            <person name="Kadowaki K."/>
            <person name="Sugiura M."/>
            <person name="Burr B."/>
            <person name="Sasaki T."/>
        </authorList>
    </citation>
    <scope>NUCLEOTIDE SEQUENCE [LARGE SCALE GENOMIC DNA]</scope>
    <source>
        <strain evidence="3">cv. Nipponbare</strain>
    </source>
</reference>
<accession>Q6EUG2</accession>
<protein>
    <submittedName>
        <fullName evidence="2">Uncharacterized protein</fullName>
    </submittedName>
</protein>